<organism evidence="1 2">
    <name type="scientific">Streptomyces roseus</name>
    <dbReference type="NCBI Taxonomy" id="66430"/>
    <lineage>
        <taxon>Bacteria</taxon>
        <taxon>Bacillati</taxon>
        <taxon>Actinomycetota</taxon>
        <taxon>Actinomycetes</taxon>
        <taxon>Kitasatosporales</taxon>
        <taxon>Streptomycetaceae</taxon>
        <taxon>Streptomyces</taxon>
    </lineage>
</organism>
<accession>A0A0J6XKV3</accession>
<comment type="caution">
    <text evidence="1">The sequence shown here is derived from an EMBL/GenBank/DDBJ whole genome shotgun (WGS) entry which is preliminary data.</text>
</comment>
<dbReference type="EMBL" id="LFML01000102">
    <property type="protein sequence ID" value="KMO95313.1"/>
    <property type="molecule type" value="Genomic_DNA"/>
</dbReference>
<dbReference type="Proteomes" id="UP000035932">
    <property type="component" value="Unassembled WGS sequence"/>
</dbReference>
<evidence type="ECO:0008006" key="3">
    <source>
        <dbReference type="Google" id="ProtNLM"/>
    </source>
</evidence>
<name>A0A0J6XKV3_9ACTN</name>
<gene>
    <name evidence="1" type="ORF">ACS04_23900</name>
</gene>
<evidence type="ECO:0000313" key="2">
    <source>
        <dbReference type="Proteomes" id="UP000035932"/>
    </source>
</evidence>
<evidence type="ECO:0000313" key="1">
    <source>
        <dbReference type="EMBL" id="KMO95313.1"/>
    </source>
</evidence>
<dbReference type="PATRIC" id="fig|66430.4.peg.255"/>
<reference evidence="1 2" key="1">
    <citation type="submission" date="2015-06" db="EMBL/GenBank/DDBJ databases">
        <title>Recapitulation of the evolution of biosynthetic gene clusters reveals hidden chemical diversity on bacterial genomes.</title>
        <authorList>
            <person name="Cruz-Morales P."/>
            <person name="Martinez-Guerrero C."/>
            <person name="Morales-Escalante M.A."/>
            <person name="Yanez-Guerra L.A."/>
            <person name="Kopp J.F."/>
            <person name="Feldmann J."/>
            <person name="Ramos-Aboites H.E."/>
            <person name="Barona-Gomez F."/>
        </authorList>
    </citation>
    <scope>NUCLEOTIDE SEQUENCE [LARGE SCALE GENOMIC DNA]</scope>
    <source>
        <strain evidence="1 2">ATCC 31245</strain>
    </source>
</reference>
<sequence length="79" mass="8699">MLMAHPAVLARLVEEYETVSQLRADDRREPLRQRLEDVVYTLCVSTGTRDVEAALASARERMAAAWLVDADVDGAVAIA</sequence>
<protein>
    <recommendedName>
        <fullName evidence="3">DUF5133 domain-containing protein</fullName>
    </recommendedName>
</protein>
<proteinExistence type="predicted"/>
<dbReference type="OrthoDB" id="4320263at2"/>
<dbReference type="Pfam" id="PF17196">
    <property type="entry name" value="DUF5133"/>
    <property type="match status" value="1"/>
</dbReference>
<dbReference type="AlphaFoldDB" id="A0A0J6XKV3"/>
<keyword evidence="2" id="KW-1185">Reference proteome</keyword>
<dbReference type="InterPro" id="IPR033457">
    <property type="entry name" value="DUF5133"/>
</dbReference>